<gene>
    <name evidence="1" type="ORF">GLOIN_2v1785178</name>
</gene>
<sequence length="151" mass="17331">MAQNILPKGNHLPSLEQLSALVKGRVPQNTVANTEKWIRIMNKWRVDVNYNYPLESQDKYTIELQVTQFLCGVTSQNGDYYSRTSLKNALSAISGYLQDVKSNWMYNLHNKVDFPDLYARFDGLLKDMKKKSIGETKSTDGLSTDEIRHII</sequence>
<reference evidence="1 2" key="1">
    <citation type="journal article" date="2013" name="Proc. Natl. Acad. Sci. U.S.A.">
        <title>Genome of an arbuscular mycorrhizal fungus provides insight into the oldest plant symbiosis.</title>
        <authorList>
            <person name="Tisserant E."/>
            <person name="Malbreil M."/>
            <person name="Kuo A."/>
            <person name="Kohler A."/>
            <person name="Symeonidi A."/>
            <person name="Balestrini R."/>
            <person name="Charron P."/>
            <person name="Duensing N."/>
            <person name="Frei Dit Frey N."/>
            <person name="Gianinazzi-Pearson V."/>
            <person name="Gilbert L.B."/>
            <person name="Handa Y."/>
            <person name="Herr J.R."/>
            <person name="Hijri M."/>
            <person name="Koul R."/>
            <person name="Kawaguchi M."/>
            <person name="Krajinski F."/>
            <person name="Lammers P.J."/>
            <person name="Masclaux F.G."/>
            <person name="Murat C."/>
            <person name="Morin E."/>
            <person name="Ndikumana S."/>
            <person name="Pagni M."/>
            <person name="Petitpierre D."/>
            <person name="Requena N."/>
            <person name="Rosikiewicz P."/>
            <person name="Riley R."/>
            <person name="Saito K."/>
            <person name="San Clemente H."/>
            <person name="Shapiro H."/>
            <person name="van Tuinen D."/>
            <person name="Becard G."/>
            <person name="Bonfante P."/>
            <person name="Paszkowski U."/>
            <person name="Shachar-Hill Y.Y."/>
            <person name="Tuskan G.A."/>
            <person name="Young P.W."/>
            <person name="Sanders I.R."/>
            <person name="Henrissat B."/>
            <person name="Rensing S.A."/>
            <person name="Grigoriev I.V."/>
            <person name="Corradi N."/>
            <person name="Roux C."/>
            <person name="Martin F."/>
        </authorList>
    </citation>
    <scope>NUCLEOTIDE SEQUENCE [LARGE SCALE GENOMIC DNA]</scope>
    <source>
        <strain evidence="1 2">DAOM 197198</strain>
    </source>
</reference>
<dbReference type="Proteomes" id="UP000018888">
    <property type="component" value="Unassembled WGS sequence"/>
</dbReference>
<accession>A0A2H5RYY2</accession>
<proteinExistence type="predicted"/>
<dbReference type="VEuPathDB" id="FungiDB:RhiirFUN_011848"/>
<evidence type="ECO:0000313" key="2">
    <source>
        <dbReference type="Proteomes" id="UP000018888"/>
    </source>
</evidence>
<comment type="caution">
    <text evidence="1">The sequence shown here is derived from an EMBL/GenBank/DDBJ whole genome shotgun (WGS) entry which is preliminary data.</text>
</comment>
<reference evidence="1 2" key="2">
    <citation type="journal article" date="2018" name="New Phytol.">
        <title>High intraspecific genome diversity in the model arbuscular mycorrhizal symbiont Rhizophagus irregularis.</title>
        <authorList>
            <person name="Chen E.C.H."/>
            <person name="Morin E."/>
            <person name="Beaudet D."/>
            <person name="Noel J."/>
            <person name="Yildirir G."/>
            <person name="Ndikumana S."/>
            <person name="Charron P."/>
            <person name="St-Onge C."/>
            <person name="Giorgi J."/>
            <person name="Kruger M."/>
            <person name="Marton T."/>
            <person name="Ropars J."/>
            <person name="Grigoriev I.V."/>
            <person name="Hainaut M."/>
            <person name="Henrissat B."/>
            <person name="Roux C."/>
            <person name="Martin F."/>
            <person name="Corradi N."/>
        </authorList>
    </citation>
    <scope>NUCLEOTIDE SEQUENCE [LARGE SCALE GENOMIC DNA]</scope>
    <source>
        <strain evidence="1 2">DAOM 197198</strain>
    </source>
</reference>
<evidence type="ECO:0000313" key="1">
    <source>
        <dbReference type="EMBL" id="POG62518.1"/>
    </source>
</evidence>
<name>A0A2H5RYY2_RHIID</name>
<organism evidence="1 2">
    <name type="scientific">Rhizophagus irregularis (strain DAOM 181602 / DAOM 197198 / MUCL 43194)</name>
    <name type="common">Arbuscular mycorrhizal fungus</name>
    <name type="synonym">Glomus intraradices</name>
    <dbReference type="NCBI Taxonomy" id="747089"/>
    <lineage>
        <taxon>Eukaryota</taxon>
        <taxon>Fungi</taxon>
        <taxon>Fungi incertae sedis</taxon>
        <taxon>Mucoromycota</taxon>
        <taxon>Glomeromycotina</taxon>
        <taxon>Glomeromycetes</taxon>
        <taxon>Glomerales</taxon>
        <taxon>Glomeraceae</taxon>
        <taxon>Rhizophagus</taxon>
    </lineage>
</organism>
<dbReference type="AlphaFoldDB" id="A0A2H5RYY2"/>
<dbReference type="EMBL" id="AUPC02000297">
    <property type="protein sequence ID" value="POG62518.1"/>
    <property type="molecule type" value="Genomic_DNA"/>
</dbReference>
<keyword evidence="2" id="KW-1185">Reference proteome</keyword>
<protein>
    <submittedName>
        <fullName evidence="1">Uncharacterized protein</fullName>
    </submittedName>
</protein>